<accession>A0A9X1NH56</accession>
<evidence type="ECO:0000313" key="6">
    <source>
        <dbReference type="Proteomes" id="UP001138997"/>
    </source>
</evidence>
<dbReference type="SUPFAM" id="SSF58104">
    <property type="entry name" value="Methyl-accepting chemotaxis protein (MCP) signaling domain"/>
    <property type="match status" value="1"/>
</dbReference>
<dbReference type="SMART" id="SM00283">
    <property type="entry name" value="MA"/>
    <property type="match status" value="1"/>
</dbReference>
<evidence type="ECO:0000259" key="4">
    <source>
        <dbReference type="PROSITE" id="PS50111"/>
    </source>
</evidence>
<keyword evidence="1 2" id="KW-0807">Transducer</keyword>
<protein>
    <submittedName>
        <fullName evidence="5">Methyl-accepting chemotaxis protein</fullName>
    </submittedName>
</protein>
<evidence type="ECO:0000256" key="3">
    <source>
        <dbReference type="SAM" id="Phobius"/>
    </source>
</evidence>
<dbReference type="Pfam" id="PF00015">
    <property type="entry name" value="MCPsignal"/>
    <property type="match status" value="1"/>
</dbReference>
<dbReference type="Gene3D" id="1.10.287.950">
    <property type="entry name" value="Methyl-accepting chemotaxis protein"/>
    <property type="match status" value="1"/>
</dbReference>
<evidence type="ECO:0000256" key="1">
    <source>
        <dbReference type="ARBA" id="ARBA00023224"/>
    </source>
</evidence>
<comment type="caution">
    <text evidence="5">The sequence shown here is derived from an EMBL/GenBank/DDBJ whole genome shotgun (WGS) entry which is preliminary data.</text>
</comment>
<dbReference type="RefSeq" id="WP_231447823.1">
    <property type="nucleotide sequence ID" value="NZ_JAJOMB010000019.1"/>
</dbReference>
<organism evidence="5 6">
    <name type="scientific">Kineosporia babensis</name>
    <dbReference type="NCBI Taxonomy" id="499548"/>
    <lineage>
        <taxon>Bacteria</taxon>
        <taxon>Bacillati</taxon>
        <taxon>Actinomycetota</taxon>
        <taxon>Actinomycetes</taxon>
        <taxon>Kineosporiales</taxon>
        <taxon>Kineosporiaceae</taxon>
        <taxon>Kineosporia</taxon>
    </lineage>
</organism>
<dbReference type="PANTHER" id="PTHR32089">
    <property type="entry name" value="METHYL-ACCEPTING CHEMOTAXIS PROTEIN MCPB"/>
    <property type="match status" value="1"/>
</dbReference>
<evidence type="ECO:0000313" key="5">
    <source>
        <dbReference type="EMBL" id="MCD5315017.1"/>
    </source>
</evidence>
<keyword evidence="3" id="KW-0472">Membrane</keyword>
<dbReference type="PANTHER" id="PTHR32089:SF112">
    <property type="entry name" value="LYSOZYME-LIKE PROTEIN-RELATED"/>
    <property type="match status" value="1"/>
</dbReference>
<dbReference type="AlphaFoldDB" id="A0A9X1NH56"/>
<feature type="transmembrane region" description="Helical" evidence="3">
    <location>
        <begin position="69"/>
        <end position="88"/>
    </location>
</feature>
<dbReference type="GO" id="GO:0007165">
    <property type="term" value="P:signal transduction"/>
    <property type="evidence" value="ECO:0007669"/>
    <property type="project" value="UniProtKB-KW"/>
</dbReference>
<dbReference type="PROSITE" id="PS50111">
    <property type="entry name" value="CHEMOTAXIS_TRANSDUC_2"/>
    <property type="match status" value="1"/>
</dbReference>
<proteinExistence type="predicted"/>
<evidence type="ECO:0000256" key="2">
    <source>
        <dbReference type="PROSITE-ProRule" id="PRU00284"/>
    </source>
</evidence>
<keyword evidence="3" id="KW-1133">Transmembrane helix</keyword>
<feature type="transmembrane region" description="Helical" evidence="3">
    <location>
        <begin position="176"/>
        <end position="196"/>
    </location>
</feature>
<sequence>MTSHLPRIVLSDAVFEARHRVIRTAVWATLVLVAVVWMFNRDSSGSMDGMGDMGGMAGMDHSAASGHHLMLPVMIVLAIVCVLAGGWVKSRSVRSSVTVSALMLGAIALVHAGGGLTDLHFGFFVLLALAGLYQDLIALGVATVIVALHHLVIGLIAPEEVFSDPRAQANPVPWALMHAAFVIALVAVQLITWRFARVAQDEATSKVMAAQERAGRELGQAADEAARLEHEQQDQLAAQLAEREQIAARLDQVLERTASTGRRIGEETSTTMDQIGRALQEITHAVSSASGDVNLAVSGSADARKVIGELERAIGEIAEVASLINSVAEQTNLLALNATIEAARAGEAGRGFSVVAEEVKTLAGETAAATARIEATVAQVQSGARAAAQAVGGIGETLQRLSDGQEQVRDVVQEQAQAVITAEASLTAAAAEVAAAGSSLRR</sequence>
<name>A0A9X1NH56_9ACTN</name>
<dbReference type="EMBL" id="JAJOMB010000019">
    <property type="protein sequence ID" value="MCD5315017.1"/>
    <property type="molecule type" value="Genomic_DNA"/>
</dbReference>
<keyword evidence="6" id="KW-1185">Reference proteome</keyword>
<feature type="transmembrane region" description="Helical" evidence="3">
    <location>
        <begin position="136"/>
        <end position="156"/>
    </location>
</feature>
<gene>
    <name evidence="5" type="ORF">LR394_29345</name>
</gene>
<feature type="transmembrane region" description="Helical" evidence="3">
    <location>
        <begin position="21"/>
        <end position="39"/>
    </location>
</feature>
<feature type="domain" description="Methyl-accepting transducer" evidence="4">
    <location>
        <begin position="214"/>
        <end position="442"/>
    </location>
</feature>
<keyword evidence="3" id="KW-0812">Transmembrane</keyword>
<dbReference type="Proteomes" id="UP001138997">
    <property type="component" value="Unassembled WGS sequence"/>
</dbReference>
<dbReference type="GO" id="GO:0016020">
    <property type="term" value="C:membrane"/>
    <property type="evidence" value="ECO:0007669"/>
    <property type="project" value="InterPro"/>
</dbReference>
<feature type="transmembrane region" description="Helical" evidence="3">
    <location>
        <begin position="100"/>
        <end position="130"/>
    </location>
</feature>
<dbReference type="InterPro" id="IPR004089">
    <property type="entry name" value="MCPsignal_dom"/>
</dbReference>
<reference evidence="5" key="1">
    <citation type="submission" date="2021-11" db="EMBL/GenBank/DDBJ databases">
        <title>Streptomyces corallinus and Kineosporia corallina sp. nov., two new coral-derived marine actinobacteria.</title>
        <authorList>
            <person name="Buangrab K."/>
            <person name="Sutthacheep M."/>
            <person name="Yeemin T."/>
            <person name="Harunari E."/>
            <person name="Igarashi Y."/>
            <person name="Sripreechasak P."/>
            <person name="Kanchanasin P."/>
            <person name="Tanasupawat S."/>
            <person name="Phongsopitanun W."/>
        </authorList>
    </citation>
    <scope>NUCLEOTIDE SEQUENCE</scope>
    <source>
        <strain evidence="5">JCM 31032</strain>
    </source>
</reference>